<evidence type="ECO:0000256" key="6">
    <source>
        <dbReference type="SAM" id="Phobius"/>
    </source>
</evidence>
<evidence type="ECO:0000256" key="3">
    <source>
        <dbReference type="ARBA" id="ARBA00023315"/>
    </source>
</evidence>
<evidence type="ECO:0000313" key="9">
    <source>
        <dbReference type="Proteomes" id="UP000886523"/>
    </source>
</evidence>
<comment type="similarity">
    <text evidence="1 4">Belongs to the 1-acyl-sn-glycerol-3-phosphate acyltransferase family.</text>
</comment>
<dbReference type="InterPro" id="IPR004552">
    <property type="entry name" value="AGP_acyltrans"/>
</dbReference>
<feature type="transmembrane region" description="Helical" evidence="6">
    <location>
        <begin position="36"/>
        <end position="64"/>
    </location>
</feature>
<evidence type="ECO:0000256" key="1">
    <source>
        <dbReference type="ARBA" id="ARBA00008655"/>
    </source>
</evidence>
<comment type="catalytic activity">
    <reaction evidence="4">
        <text>a 1-acyl-sn-glycero-3-phosphate + an acyl-CoA = a 1,2-diacyl-sn-glycero-3-phosphate + CoA</text>
        <dbReference type="Rhea" id="RHEA:19709"/>
        <dbReference type="ChEBI" id="CHEBI:57287"/>
        <dbReference type="ChEBI" id="CHEBI:57970"/>
        <dbReference type="ChEBI" id="CHEBI:58342"/>
        <dbReference type="ChEBI" id="CHEBI:58608"/>
        <dbReference type="EC" id="2.3.1.51"/>
    </reaction>
</comment>
<keyword evidence="6" id="KW-0812">Transmembrane</keyword>
<keyword evidence="4" id="KW-0594">Phospholipid biosynthesis</keyword>
<feature type="region of interest" description="Disordered" evidence="5">
    <location>
        <begin position="278"/>
        <end position="327"/>
    </location>
</feature>
<dbReference type="PANTHER" id="PTHR10434">
    <property type="entry name" value="1-ACYL-SN-GLYCEROL-3-PHOSPHATE ACYLTRANSFERASE"/>
    <property type="match status" value="1"/>
</dbReference>
<comment type="domain">
    <text evidence="4">The HXXXXD motif is essential for acyltransferase activity and may constitute the binding site for the phosphate moiety of the glycerol-3-phosphate.</text>
</comment>
<accession>A0A9P6E2P9</accession>
<keyword evidence="6" id="KW-1133">Transmembrane helix</keyword>
<dbReference type="AlphaFoldDB" id="A0A9P6E2P9"/>
<name>A0A9P6E2P9_9AGAM</name>
<gene>
    <name evidence="8" type="ORF">BS47DRAFT_1426179</name>
</gene>
<sequence>MNIIGILMALTLRLAYISLPLYLLKLMSDRSPITRYYFRLGVYISTMGLCSVWGVIASIAMTLMGRRYDINFIVARTFYGVISKLIGITCTVDGEHHLDTRPAVLVGNHQSMLDIIFLGRCDTPLSTTPFMAKKELVWTPLLGQYMLLSGAVFVDRSSNKNAVAALAAAGADMKTRGISLWMFPEGTRHSSKESDLLPFKKGAFHLAVQAGVPIVPIVCENYWELYHSGVLEPGNLKIKVLPPIPTDGLTTADIPDLITRTRDAMLVALREISGDRIGSDAAGSTPAASAIELPETPTASLPGESREVSGGETEASEDEGVLVDRPL</sequence>
<keyword evidence="6" id="KW-0472">Membrane</keyword>
<keyword evidence="4" id="KW-0443">Lipid metabolism</keyword>
<reference evidence="8" key="1">
    <citation type="journal article" date="2020" name="Nat. Commun.">
        <title>Large-scale genome sequencing of mycorrhizal fungi provides insights into the early evolution of symbiotic traits.</title>
        <authorList>
            <person name="Miyauchi S."/>
            <person name="Kiss E."/>
            <person name="Kuo A."/>
            <person name="Drula E."/>
            <person name="Kohler A."/>
            <person name="Sanchez-Garcia M."/>
            <person name="Morin E."/>
            <person name="Andreopoulos B."/>
            <person name="Barry K.W."/>
            <person name="Bonito G."/>
            <person name="Buee M."/>
            <person name="Carver A."/>
            <person name="Chen C."/>
            <person name="Cichocki N."/>
            <person name="Clum A."/>
            <person name="Culley D."/>
            <person name="Crous P.W."/>
            <person name="Fauchery L."/>
            <person name="Girlanda M."/>
            <person name="Hayes R.D."/>
            <person name="Keri Z."/>
            <person name="LaButti K."/>
            <person name="Lipzen A."/>
            <person name="Lombard V."/>
            <person name="Magnuson J."/>
            <person name="Maillard F."/>
            <person name="Murat C."/>
            <person name="Nolan M."/>
            <person name="Ohm R.A."/>
            <person name="Pangilinan J."/>
            <person name="Pereira M.F."/>
            <person name="Perotto S."/>
            <person name="Peter M."/>
            <person name="Pfister S."/>
            <person name="Riley R."/>
            <person name="Sitrit Y."/>
            <person name="Stielow J.B."/>
            <person name="Szollosi G."/>
            <person name="Zifcakova L."/>
            <person name="Stursova M."/>
            <person name="Spatafora J.W."/>
            <person name="Tedersoo L."/>
            <person name="Vaario L.M."/>
            <person name="Yamada A."/>
            <person name="Yan M."/>
            <person name="Wang P."/>
            <person name="Xu J."/>
            <person name="Bruns T."/>
            <person name="Baldrian P."/>
            <person name="Vilgalys R."/>
            <person name="Dunand C."/>
            <person name="Henrissat B."/>
            <person name="Grigoriev I.V."/>
            <person name="Hibbett D."/>
            <person name="Nagy L.G."/>
            <person name="Martin F.M."/>
        </authorList>
    </citation>
    <scope>NUCLEOTIDE SEQUENCE</scope>
    <source>
        <strain evidence="8">UP504</strain>
    </source>
</reference>
<dbReference type="PANTHER" id="PTHR10434:SF11">
    <property type="entry name" value="1-ACYL-SN-GLYCEROL-3-PHOSPHATE ACYLTRANSFERASE"/>
    <property type="match status" value="1"/>
</dbReference>
<keyword evidence="4" id="KW-0444">Lipid biosynthesis</keyword>
<protein>
    <recommendedName>
        <fullName evidence="4">1-acyl-sn-glycerol-3-phosphate acyltransferase</fullName>
        <ecNumber evidence="4">2.3.1.51</ecNumber>
    </recommendedName>
</protein>
<dbReference type="CDD" id="cd07989">
    <property type="entry name" value="LPLAT_AGPAT-like"/>
    <property type="match status" value="1"/>
</dbReference>
<comment type="caution">
    <text evidence="8">The sequence shown here is derived from an EMBL/GenBank/DDBJ whole genome shotgun (WGS) entry which is preliminary data.</text>
</comment>
<keyword evidence="9" id="KW-1185">Reference proteome</keyword>
<dbReference type="GO" id="GO:0003841">
    <property type="term" value="F:1-acylglycerol-3-phosphate O-acyltransferase activity"/>
    <property type="evidence" value="ECO:0007669"/>
    <property type="project" value="UniProtKB-UniRule"/>
</dbReference>
<proteinExistence type="inferred from homology"/>
<feature type="transmembrane region" description="Helical" evidence="6">
    <location>
        <begin position="6"/>
        <end position="24"/>
    </location>
</feature>
<keyword evidence="3 4" id="KW-0012">Acyltransferase</keyword>
<feature type="domain" description="Phospholipid/glycerol acyltransferase" evidence="7">
    <location>
        <begin position="103"/>
        <end position="222"/>
    </location>
</feature>
<evidence type="ECO:0000256" key="2">
    <source>
        <dbReference type="ARBA" id="ARBA00022679"/>
    </source>
</evidence>
<organism evidence="8 9">
    <name type="scientific">Hydnum rufescens UP504</name>
    <dbReference type="NCBI Taxonomy" id="1448309"/>
    <lineage>
        <taxon>Eukaryota</taxon>
        <taxon>Fungi</taxon>
        <taxon>Dikarya</taxon>
        <taxon>Basidiomycota</taxon>
        <taxon>Agaricomycotina</taxon>
        <taxon>Agaricomycetes</taxon>
        <taxon>Cantharellales</taxon>
        <taxon>Hydnaceae</taxon>
        <taxon>Hydnum</taxon>
    </lineage>
</organism>
<dbReference type="EMBL" id="MU128910">
    <property type="protein sequence ID" value="KAF9520705.1"/>
    <property type="molecule type" value="Genomic_DNA"/>
</dbReference>
<dbReference type="Proteomes" id="UP000886523">
    <property type="component" value="Unassembled WGS sequence"/>
</dbReference>
<dbReference type="GO" id="GO:0016020">
    <property type="term" value="C:membrane"/>
    <property type="evidence" value="ECO:0007669"/>
    <property type="project" value="InterPro"/>
</dbReference>
<dbReference type="GO" id="GO:0005783">
    <property type="term" value="C:endoplasmic reticulum"/>
    <property type="evidence" value="ECO:0007669"/>
    <property type="project" value="TreeGrafter"/>
</dbReference>
<dbReference type="GO" id="GO:0006654">
    <property type="term" value="P:phosphatidic acid biosynthetic process"/>
    <property type="evidence" value="ECO:0007669"/>
    <property type="project" value="TreeGrafter"/>
</dbReference>
<dbReference type="NCBIfam" id="TIGR00530">
    <property type="entry name" value="AGP_acyltrn"/>
    <property type="match status" value="1"/>
</dbReference>
<dbReference type="Pfam" id="PF01553">
    <property type="entry name" value="Acyltransferase"/>
    <property type="match status" value="1"/>
</dbReference>
<dbReference type="EC" id="2.3.1.51" evidence="4"/>
<dbReference type="SUPFAM" id="SSF69593">
    <property type="entry name" value="Glycerol-3-phosphate (1)-acyltransferase"/>
    <property type="match status" value="1"/>
</dbReference>
<evidence type="ECO:0000313" key="8">
    <source>
        <dbReference type="EMBL" id="KAF9520705.1"/>
    </source>
</evidence>
<dbReference type="SMART" id="SM00563">
    <property type="entry name" value="PlsC"/>
    <property type="match status" value="1"/>
</dbReference>
<dbReference type="OrthoDB" id="202234at2759"/>
<keyword evidence="4" id="KW-1208">Phospholipid metabolism</keyword>
<evidence type="ECO:0000259" key="7">
    <source>
        <dbReference type="SMART" id="SM00563"/>
    </source>
</evidence>
<keyword evidence="2 4" id="KW-0808">Transferase</keyword>
<dbReference type="InterPro" id="IPR002123">
    <property type="entry name" value="Plipid/glycerol_acylTrfase"/>
</dbReference>
<evidence type="ECO:0000256" key="5">
    <source>
        <dbReference type="SAM" id="MobiDB-lite"/>
    </source>
</evidence>
<evidence type="ECO:0000256" key="4">
    <source>
        <dbReference type="RuleBase" id="RU361267"/>
    </source>
</evidence>